<dbReference type="Proteomes" id="UP000018208">
    <property type="component" value="Unassembled WGS sequence"/>
</dbReference>
<feature type="repeat" description="ANK" evidence="1">
    <location>
        <begin position="252"/>
        <end position="274"/>
    </location>
</feature>
<reference evidence="4 5" key="1">
    <citation type="journal article" date="2014" name="PLoS Genet.">
        <title>The Genome of Spironucleus salmonicida Highlights a Fish Pathogen Adapted to Fluctuating Environments.</title>
        <authorList>
            <person name="Xu F."/>
            <person name="Jerlstrom-Hultqvist J."/>
            <person name="Einarsson E."/>
            <person name="Astvaldsson A."/>
            <person name="Svard S.G."/>
            <person name="Andersson J.O."/>
        </authorList>
    </citation>
    <scope>NUCLEOTIDE SEQUENCE</scope>
    <source>
        <strain evidence="5">ATCC 50377</strain>
    </source>
</reference>
<evidence type="ECO:0000313" key="6">
    <source>
        <dbReference type="Proteomes" id="UP000018208"/>
    </source>
</evidence>
<protein>
    <submittedName>
        <fullName evidence="4">Ankyrin repeat-containing protein</fullName>
    </submittedName>
</protein>
<evidence type="ECO:0000313" key="5">
    <source>
        <dbReference type="EMBL" id="KAH0570434.1"/>
    </source>
</evidence>
<dbReference type="OrthoDB" id="7464126at2759"/>
<dbReference type="Gene3D" id="1.25.40.20">
    <property type="entry name" value="Ankyrin repeat-containing domain"/>
    <property type="match status" value="2"/>
</dbReference>
<name>V6LZM0_9EUKA</name>
<dbReference type="PANTHER" id="PTHR24120:SF4">
    <property type="entry name" value="GH07239P"/>
    <property type="match status" value="1"/>
</dbReference>
<keyword evidence="1" id="KW-0040">ANK repeat</keyword>
<dbReference type="AlphaFoldDB" id="V6LZM0"/>
<feature type="coiled-coil region" evidence="2">
    <location>
        <begin position="740"/>
        <end position="774"/>
    </location>
</feature>
<dbReference type="InterPro" id="IPR002110">
    <property type="entry name" value="Ankyrin_rpt"/>
</dbReference>
<sequence>MTLNQWFQAAKSGDCAFLLQNKQSHQTKQDQQFPKSTALIYAVENNQSAAAKLLIASERGKQNFYGWTALHTAIFNSNVQLTKLLSPYEKSIQTKSSWKSVPSNTSPLQLAMQLRNDQLVEILSEEHNGYILAFQGNFSINGPDSIGRTSLHYLALANTFNLSESQFQEMYNQLGKQFDNLGKTALMLASEANNQEFFRYANIISCEFQIQINSRENDLQRGNTAMMLAAELGNLDVVQLLRESEIRLTNFQGVSALMLAAKKGHVQIVRELMQYEKGFQTTIQSQQIPKGTTALMFAFSNQHHECVQVLIPYEQEIQNSFGQNYREVEKLQPRLSVRESMLNSSQIPQENKQFFQAQLEDNKQSPRPNKSIYQQSPQYNQQSSSNVQYQNASSNGVQLSSAQSVVQQCQSCVELKDDLTKTKRQLMKINQQVENSILDDDVNLIAFFNEIIAKFAGILNKAPIQEVSIEEAGKRIFNYLNDLTTNHSILSPKEIDQVLGENKMIKEGSKRFELVNKTLTNQINDIQQENDILQRQLTDYKKQNDLSTSTCSKFKDDYNKLQMHLAEANMQQARINEIFDLGPNDNTIQQLLQIKNEHAALLGERNTFQQELDKIVTYKDKQINDLSKEKDIIQDLYCNLQEEISSIDQELQKEKEKNFAQRERQLQLQDKCAVLEHRNNQFMEQKDKFVESLKHYKNIVDQFKQLLQVPYSEDIVQDLEEFISKQDNSQQISDLLLQEKDQLQQFIQEKELVINEQNKQIQDLQNKANAAQATNLRTMHQFKQLQGALQEQQNNFVKIFEEGSLLK</sequence>
<accession>V6LZM0</accession>
<evidence type="ECO:0000256" key="2">
    <source>
        <dbReference type="SAM" id="Coils"/>
    </source>
</evidence>
<dbReference type="PANTHER" id="PTHR24120">
    <property type="entry name" value="GH07239P"/>
    <property type="match status" value="1"/>
</dbReference>
<evidence type="ECO:0000256" key="3">
    <source>
        <dbReference type="SAM" id="MobiDB-lite"/>
    </source>
</evidence>
<dbReference type="EMBL" id="AUWU02000007">
    <property type="protein sequence ID" value="KAH0570434.1"/>
    <property type="molecule type" value="Genomic_DNA"/>
</dbReference>
<organism evidence="4">
    <name type="scientific">Spironucleus salmonicida</name>
    <dbReference type="NCBI Taxonomy" id="348837"/>
    <lineage>
        <taxon>Eukaryota</taxon>
        <taxon>Metamonada</taxon>
        <taxon>Diplomonadida</taxon>
        <taxon>Hexamitidae</taxon>
        <taxon>Hexamitinae</taxon>
        <taxon>Spironucleus</taxon>
    </lineage>
</organism>
<dbReference type="VEuPathDB" id="GiardiaDB:SS50377_26714"/>
<keyword evidence="6" id="KW-1185">Reference proteome</keyword>
<dbReference type="InterPro" id="IPR036770">
    <property type="entry name" value="Ankyrin_rpt-contain_sf"/>
</dbReference>
<dbReference type="SUPFAM" id="SSF48403">
    <property type="entry name" value="Ankyrin repeat"/>
    <property type="match status" value="1"/>
</dbReference>
<dbReference type="SMART" id="SM00248">
    <property type="entry name" value="ANK"/>
    <property type="match status" value="6"/>
</dbReference>
<proteinExistence type="predicted"/>
<dbReference type="PROSITE" id="PS50088">
    <property type="entry name" value="ANK_REPEAT"/>
    <property type="match status" value="1"/>
</dbReference>
<evidence type="ECO:0000256" key="1">
    <source>
        <dbReference type="PROSITE-ProRule" id="PRU00023"/>
    </source>
</evidence>
<dbReference type="EMBL" id="KI545953">
    <property type="protein sequence ID" value="EST49186.1"/>
    <property type="molecule type" value="Genomic_DNA"/>
</dbReference>
<gene>
    <name evidence="4" type="ORF">SS50377_10401</name>
    <name evidence="5" type="ORF">SS50377_26714</name>
</gene>
<reference evidence="5" key="2">
    <citation type="submission" date="2020-12" db="EMBL/GenBank/DDBJ databases">
        <title>New Spironucleus salmonicida genome in near-complete chromosomes.</title>
        <authorList>
            <person name="Xu F."/>
            <person name="Kurt Z."/>
            <person name="Jimenez-Gonzalez A."/>
            <person name="Astvaldsson A."/>
            <person name="Andersson J.O."/>
            <person name="Svard S.G."/>
        </authorList>
    </citation>
    <scope>NUCLEOTIDE SEQUENCE</scope>
    <source>
        <strain evidence="5">ATCC 50377</strain>
    </source>
</reference>
<feature type="coiled-coil region" evidence="2">
    <location>
        <begin position="509"/>
        <end position="543"/>
    </location>
</feature>
<feature type="region of interest" description="Disordered" evidence="3">
    <location>
        <begin position="361"/>
        <end position="392"/>
    </location>
</feature>
<feature type="compositionally biased region" description="Low complexity" evidence="3">
    <location>
        <begin position="371"/>
        <end position="392"/>
    </location>
</feature>
<dbReference type="PROSITE" id="PS50297">
    <property type="entry name" value="ANK_REP_REGION"/>
    <property type="match status" value="1"/>
</dbReference>
<dbReference type="Pfam" id="PF12796">
    <property type="entry name" value="Ank_2"/>
    <property type="match status" value="2"/>
</dbReference>
<keyword evidence="2" id="KW-0175">Coiled coil</keyword>
<evidence type="ECO:0000313" key="4">
    <source>
        <dbReference type="EMBL" id="EST49186.1"/>
    </source>
</evidence>